<evidence type="ECO:0008006" key="4">
    <source>
        <dbReference type="Google" id="ProtNLM"/>
    </source>
</evidence>
<comment type="caution">
    <text evidence="2">The sequence shown here is derived from an EMBL/GenBank/DDBJ whole genome shotgun (WGS) entry which is preliminary data.</text>
</comment>
<dbReference type="EMBL" id="REGN01002438">
    <property type="protein sequence ID" value="RNA28088.1"/>
    <property type="molecule type" value="Genomic_DNA"/>
</dbReference>
<name>A0A3M7RXK0_BRAPC</name>
<accession>A0A3M7RXK0</accession>
<proteinExistence type="predicted"/>
<sequence length="182" mass="21136">MTNLCLSIILLNLLFLELFEQNLIDILLGKVHTNTNGTCIRQCKETGKVFHSIPNGHPRSVTTNLKGSKDLFKRILNARYTLFTKNKEAVLGNKYNLNNLLMSKLSDKHYWAPVICRYNQIISYDHLPRSERHKISTEKVDRQLVRLAKKNRAFPSHILADIENCQMKEKNQIVMSQLSYNH</sequence>
<evidence type="ECO:0000313" key="2">
    <source>
        <dbReference type="EMBL" id="RNA28088.1"/>
    </source>
</evidence>
<protein>
    <recommendedName>
        <fullName evidence="4">RNA-directed DNA polymerase from mobile element jockey-like</fullName>
    </recommendedName>
</protein>
<keyword evidence="1" id="KW-0732">Signal</keyword>
<gene>
    <name evidence="2" type="ORF">BpHYR1_019816</name>
</gene>
<feature type="signal peptide" evidence="1">
    <location>
        <begin position="1"/>
        <end position="21"/>
    </location>
</feature>
<evidence type="ECO:0000256" key="1">
    <source>
        <dbReference type="SAM" id="SignalP"/>
    </source>
</evidence>
<organism evidence="2 3">
    <name type="scientific">Brachionus plicatilis</name>
    <name type="common">Marine rotifer</name>
    <name type="synonym">Brachionus muelleri</name>
    <dbReference type="NCBI Taxonomy" id="10195"/>
    <lineage>
        <taxon>Eukaryota</taxon>
        <taxon>Metazoa</taxon>
        <taxon>Spiralia</taxon>
        <taxon>Gnathifera</taxon>
        <taxon>Rotifera</taxon>
        <taxon>Eurotatoria</taxon>
        <taxon>Monogononta</taxon>
        <taxon>Pseudotrocha</taxon>
        <taxon>Ploima</taxon>
        <taxon>Brachionidae</taxon>
        <taxon>Brachionus</taxon>
    </lineage>
</organism>
<feature type="chain" id="PRO_5017925263" description="RNA-directed DNA polymerase from mobile element jockey-like" evidence="1">
    <location>
        <begin position="22"/>
        <end position="182"/>
    </location>
</feature>
<evidence type="ECO:0000313" key="3">
    <source>
        <dbReference type="Proteomes" id="UP000276133"/>
    </source>
</evidence>
<keyword evidence="3" id="KW-1185">Reference proteome</keyword>
<dbReference type="AlphaFoldDB" id="A0A3M7RXK0"/>
<dbReference type="Proteomes" id="UP000276133">
    <property type="component" value="Unassembled WGS sequence"/>
</dbReference>
<reference evidence="2 3" key="1">
    <citation type="journal article" date="2018" name="Sci. Rep.">
        <title>Genomic signatures of local adaptation to the degree of environmental predictability in rotifers.</title>
        <authorList>
            <person name="Franch-Gras L."/>
            <person name="Hahn C."/>
            <person name="Garcia-Roger E.M."/>
            <person name="Carmona M.J."/>
            <person name="Serra M."/>
            <person name="Gomez A."/>
        </authorList>
    </citation>
    <scope>NUCLEOTIDE SEQUENCE [LARGE SCALE GENOMIC DNA]</scope>
    <source>
        <strain evidence="2">HYR1</strain>
    </source>
</reference>